<dbReference type="AlphaFoldDB" id="A0A8C5HNZ2"/>
<name>A0A8C5HNZ2_GOUWI</name>
<dbReference type="InterPro" id="IPR036397">
    <property type="entry name" value="RNaseH_sf"/>
</dbReference>
<organism evidence="1 2">
    <name type="scientific">Gouania willdenowi</name>
    <name type="common">Blunt-snouted clingfish</name>
    <name type="synonym">Lepadogaster willdenowi</name>
    <dbReference type="NCBI Taxonomy" id="441366"/>
    <lineage>
        <taxon>Eukaryota</taxon>
        <taxon>Metazoa</taxon>
        <taxon>Chordata</taxon>
        <taxon>Craniata</taxon>
        <taxon>Vertebrata</taxon>
        <taxon>Euteleostomi</taxon>
        <taxon>Actinopterygii</taxon>
        <taxon>Neopterygii</taxon>
        <taxon>Teleostei</taxon>
        <taxon>Neoteleostei</taxon>
        <taxon>Acanthomorphata</taxon>
        <taxon>Ovalentaria</taxon>
        <taxon>Blenniimorphae</taxon>
        <taxon>Blenniiformes</taxon>
        <taxon>Gobiesocoidei</taxon>
        <taxon>Gobiesocidae</taxon>
        <taxon>Gobiesocinae</taxon>
        <taxon>Gouania</taxon>
    </lineage>
</organism>
<dbReference type="Gene3D" id="3.30.420.10">
    <property type="entry name" value="Ribonuclease H-like superfamily/Ribonuclease H"/>
    <property type="match status" value="1"/>
</dbReference>
<dbReference type="GO" id="GO:0003676">
    <property type="term" value="F:nucleic acid binding"/>
    <property type="evidence" value="ECO:0007669"/>
    <property type="project" value="InterPro"/>
</dbReference>
<evidence type="ECO:0000313" key="1">
    <source>
        <dbReference type="Ensembl" id="ENSGWIP00000047766.1"/>
    </source>
</evidence>
<proteinExistence type="predicted"/>
<dbReference type="Proteomes" id="UP000694680">
    <property type="component" value="Chromosome 6"/>
</dbReference>
<reference evidence="1" key="2">
    <citation type="submission" date="2025-08" db="UniProtKB">
        <authorList>
            <consortium name="Ensembl"/>
        </authorList>
    </citation>
    <scope>IDENTIFICATION</scope>
</reference>
<reference evidence="1" key="3">
    <citation type="submission" date="2025-09" db="UniProtKB">
        <authorList>
            <consortium name="Ensembl"/>
        </authorList>
    </citation>
    <scope>IDENTIFICATION</scope>
</reference>
<sequence length="84" mass="9364">MSFSVRDSHCDDLLIAKAKKDFFQRNNVPLLDHPACSPDLNPIENLVKNTTWNNVLTSTLETLASSIAKQLVQVINKNGATPHY</sequence>
<reference evidence="1" key="1">
    <citation type="submission" date="2020-06" db="EMBL/GenBank/DDBJ databases">
        <authorList>
            <consortium name="Wellcome Sanger Institute Data Sharing"/>
        </authorList>
    </citation>
    <scope>NUCLEOTIDE SEQUENCE [LARGE SCALE GENOMIC DNA]</scope>
</reference>
<protein>
    <recommendedName>
        <fullName evidence="3">Tc1-like transposase DDE domain-containing protein</fullName>
    </recommendedName>
</protein>
<keyword evidence="2" id="KW-1185">Reference proteome</keyword>
<accession>A0A8C5HNZ2</accession>
<evidence type="ECO:0000313" key="2">
    <source>
        <dbReference type="Proteomes" id="UP000694680"/>
    </source>
</evidence>
<evidence type="ECO:0008006" key="3">
    <source>
        <dbReference type="Google" id="ProtNLM"/>
    </source>
</evidence>
<dbReference type="Ensembl" id="ENSGWIT00000051665.1">
    <property type="protein sequence ID" value="ENSGWIP00000047766.1"/>
    <property type="gene ID" value="ENSGWIG00000023486.1"/>
</dbReference>